<dbReference type="Proteomes" id="UP000694568">
    <property type="component" value="Unplaced"/>
</dbReference>
<evidence type="ECO:0000313" key="2">
    <source>
        <dbReference type="Ensembl" id="ENSSLUP00000012494.1"/>
    </source>
</evidence>
<protein>
    <recommendedName>
        <fullName evidence="4">Serine protease</fullName>
    </recommendedName>
</protein>
<evidence type="ECO:0008006" key="4">
    <source>
        <dbReference type="Google" id="ProtNLM"/>
    </source>
</evidence>
<reference evidence="2" key="1">
    <citation type="submission" date="2025-08" db="UniProtKB">
        <authorList>
            <consortium name="Ensembl"/>
        </authorList>
    </citation>
    <scope>IDENTIFICATION</scope>
</reference>
<dbReference type="PANTHER" id="PTHR14389:SF3">
    <property type="entry name" value="PROTEIN FAM111A-LIKE"/>
    <property type="match status" value="1"/>
</dbReference>
<dbReference type="GeneTree" id="ENSGT00390000005182"/>
<sequence>MYSCWTPKEKQKLFNKVQQHPLQTISLQFVFTRDCPPPTNAPIGPLFKQQLRLIFTFIVVAHWTVYQVTHRHMCVCVLVHDLKVYETEWYITLQGTHLSLCSIVFTTVNVEHFLKVQNCPDENIVIQLGKARDSIVATHFPCTCIRSCQSLIISGEPEKVEVAQDQFYKPIQSRDKYSVFYIDTVGGKYTKQKKLFRNNAVKEFKYLCVYGEKGMTVKECLKRDGRFIDDLDNFTLSDNADPDSITECTQKVDNLHEKQFKICLPRNNKRASSERQQENSGASNNSLQKCDTTPVVDVVQQRGIKLMESRFPDHSYQEALNLRKENFGKIQQSFSEVHRVRKLLKLGESVCKVVVKNVCQGTGFVLFDNFILTNAHLFKGCIEGQKLKEGIDVYFLFNYENPEPHINYYYFELAQGDICYTESDLDYAILELNPERLLKIFGLMPRDGEACIIGHPAVRDHLHPYKDSIVTLLSISHLLKDQGIENIMMGGKKADKEGTYNTFMYHGSSGSPVFDAHGRVFGLHTAGYAYGFPNQRESVIEFAQPLLTIFKHFVSMLKVSGQDEHTLEFIHHTDS</sequence>
<accession>A0A8C9XQ80</accession>
<dbReference type="Ensembl" id="ENSSLUT00000012923.1">
    <property type="protein sequence ID" value="ENSSLUP00000012494.1"/>
    <property type="gene ID" value="ENSSLUG00000005911.1"/>
</dbReference>
<dbReference type="PANTHER" id="PTHR14389">
    <property type="entry name" value="SI:CH1073-475A24.1"/>
    <property type="match status" value="1"/>
</dbReference>
<organism evidence="2 3">
    <name type="scientific">Sander lucioperca</name>
    <name type="common">Pike-perch</name>
    <name type="synonym">Perca lucioperca</name>
    <dbReference type="NCBI Taxonomy" id="283035"/>
    <lineage>
        <taxon>Eukaryota</taxon>
        <taxon>Metazoa</taxon>
        <taxon>Chordata</taxon>
        <taxon>Craniata</taxon>
        <taxon>Vertebrata</taxon>
        <taxon>Euteleostomi</taxon>
        <taxon>Actinopterygii</taxon>
        <taxon>Neopterygii</taxon>
        <taxon>Teleostei</taxon>
        <taxon>Neoteleostei</taxon>
        <taxon>Acanthomorphata</taxon>
        <taxon>Eupercaria</taxon>
        <taxon>Perciformes</taxon>
        <taxon>Percoidei</taxon>
        <taxon>Percidae</taxon>
        <taxon>Luciopercinae</taxon>
        <taxon>Sander</taxon>
    </lineage>
</organism>
<keyword evidence="3" id="KW-1185">Reference proteome</keyword>
<reference evidence="2" key="2">
    <citation type="submission" date="2025-09" db="UniProtKB">
        <authorList>
            <consortium name="Ensembl"/>
        </authorList>
    </citation>
    <scope>IDENTIFICATION</scope>
</reference>
<dbReference type="InterPro" id="IPR009003">
    <property type="entry name" value="Peptidase_S1_PA"/>
</dbReference>
<name>A0A8C9XQ80_SANLU</name>
<proteinExistence type="predicted"/>
<dbReference type="Gene3D" id="2.40.10.10">
    <property type="entry name" value="Trypsin-like serine proteases"/>
    <property type="match status" value="2"/>
</dbReference>
<dbReference type="GO" id="GO:0005634">
    <property type="term" value="C:nucleus"/>
    <property type="evidence" value="ECO:0007669"/>
    <property type="project" value="TreeGrafter"/>
</dbReference>
<dbReference type="GO" id="GO:0006260">
    <property type="term" value="P:DNA replication"/>
    <property type="evidence" value="ECO:0007669"/>
    <property type="project" value="TreeGrafter"/>
</dbReference>
<evidence type="ECO:0000313" key="3">
    <source>
        <dbReference type="Proteomes" id="UP000694568"/>
    </source>
</evidence>
<feature type="compositionally biased region" description="Polar residues" evidence="1">
    <location>
        <begin position="278"/>
        <end position="289"/>
    </location>
</feature>
<feature type="region of interest" description="Disordered" evidence="1">
    <location>
        <begin position="268"/>
        <end position="289"/>
    </location>
</feature>
<dbReference type="AlphaFoldDB" id="A0A8C9XQ80"/>
<dbReference type="InterPro" id="IPR043504">
    <property type="entry name" value="Peptidase_S1_PA_chymotrypsin"/>
</dbReference>
<dbReference type="Pfam" id="PF13365">
    <property type="entry name" value="Trypsin_2"/>
    <property type="match status" value="1"/>
</dbReference>
<evidence type="ECO:0000256" key="1">
    <source>
        <dbReference type="SAM" id="MobiDB-lite"/>
    </source>
</evidence>
<dbReference type="GO" id="GO:0000785">
    <property type="term" value="C:chromatin"/>
    <property type="evidence" value="ECO:0007669"/>
    <property type="project" value="TreeGrafter"/>
</dbReference>
<dbReference type="SUPFAM" id="SSF50494">
    <property type="entry name" value="Trypsin-like serine proteases"/>
    <property type="match status" value="1"/>
</dbReference>